<accession>A0A1S6IPS9</accession>
<dbReference type="KEGG" id="jda:BW727_101195"/>
<dbReference type="Proteomes" id="UP000188993">
    <property type="component" value="Chromosome"/>
</dbReference>
<evidence type="ECO:0000259" key="4">
    <source>
        <dbReference type="PROSITE" id="PS50949"/>
    </source>
</evidence>
<feature type="domain" description="HTH gntR-type" evidence="4">
    <location>
        <begin position="7"/>
        <end position="75"/>
    </location>
</feature>
<evidence type="ECO:0000256" key="2">
    <source>
        <dbReference type="ARBA" id="ARBA00023125"/>
    </source>
</evidence>
<dbReference type="InterPro" id="IPR036388">
    <property type="entry name" value="WH-like_DNA-bd_sf"/>
</dbReference>
<dbReference type="GO" id="GO:0003677">
    <property type="term" value="F:DNA binding"/>
    <property type="evidence" value="ECO:0007669"/>
    <property type="project" value="UniProtKB-KW"/>
</dbReference>
<dbReference type="PROSITE" id="PS50949">
    <property type="entry name" value="HTH_GNTR"/>
    <property type="match status" value="1"/>
</dbReference>
<evidence type="ECO:0000256" key="1">
    <source>
        <dbReference type="ARBA" id="ARBA00023015"/>
    </source>
</evidence>
<dbReference type="Gene3D" id="1.10.10.10">
    <property type="entry name" value="Winged helix-like DNA-binding domain superfamily/Winged helix DNA-binding domain"/>
    <property type="match status" value="1"/>
</dbReference>
<gene>
    <name evidence="5" type="primary">ytrA</name>
    <name evidence="5" type="ORF">BW727_101195</name>
</gene>
<proteinExistence type="predicted"/>
<evidence type="ECO:0000313" key="6">
    <source>
        <dbReference type="Proteomes" id="UP000188993"/>
    </source>
</evidence>
<sequence length="126" mass="14867">MEFDRRSPVYEQLVHHFKEQIANGEFQPGMALPSRREIANTFKINPNTAQRAYKEMEEQKLIYTDGNSPSKITNDQQRIRELRLALISEALDQFIAVSKKLGLSYEEVKELINKRYEEEIQHDRNL</sequence>
<reference evidence="5 6" key="1">
    <citation type="journal article" date="2014" name="Int. J. Syst. Evol. Microbiol.">
        <title>Jeotgalibaca dankookensis gen. nov., sp. nov., a member of the family Carnobacteriaceae, isolated from seujeot (Korean traditional food).</title>
        <authorList>
            <person name="Lee D.G."/>
            <person name="Trujillo M.E."/>
            <person name="Kang H."/>
            <person name="Ahn T.Y."/>
        </authorList>
    </citation>
    <scope>NUCLEOTIDE SEQUENCE [LARGE SCALE GENOMIC DNA]</scope>
    <source>
        <strain evidence="5 6">EX-07</strain>
    </source>
</reference>
<dbReference type="SUPFAM" id="SSF46785">
    <property type="entry name" value="Winged helix' DNA-binding domain"/>
    <property type="match status" value="1"/>
</dbReference>
<protein>
    <submittedName>
        <fullName evidence="5">HTH-type transcriptional repressor YtrA</fullName>
    </submittedName>
</protein>
<dbReference type="EMBL" id="CP019728">
    <property type="protein sequence ID" value="AQS53562.1"/>
    <property type="molecule type" value="Genomic_DNA"/>
</dbReference>
<dbReference type="InterPro" id="IPR036390">
    <property type="entry name" value="WH_DNA-bd_sf"/>
</dbReference>
<dbReference type="PANTHER" id="PTHR38445">
    <property type="entry name" value="HTH-TYPE TRANSCRIPTIONAL REPRESSOR YTRA"/>
    <property type="match status" value="1"/>
</dbReference>
<dbReference type="OrthoDB" id="362473at2"/>
<evidence type="ECO:0000313" key="5">
    <source>
        <dbReference type="EMBL" id="AQS53562.1"/>
    </source>
</evidence>
<dbReference type="SMART" id="SM00345">
    <property type="entry name" value="HTH_GNTR"/>
    <property type="match status" value="1"/>
</dbReference>
<dbReference type="CDD" id="cd07377">
    <property type="entry name" value="WHTH_GntR"/>
    <property type="match status" value="1"/>
</dbReference>
<dbReference type="InterPro" id="IPR000524">
    <property type="entry name" value="Tscrpt_reg_HTH_GntR"/>
</dbReference>
<keyword evidence="6" id="KW-1185">Reference proteome</keyword>
<keyword evidence="1" id="KW-0805">Transcription regulation</keyword>
<organism evidence="5 6">
    <name type="scientific">Jeotgalibaca dankookensis</name>
    <dbReference type="NCBI Taxonomy" id="708126"/>
    <lineage>
        <taxon>Bacteria</taxon>
        <taxon>Bacillati</taxon>
        <taxon>Bacillota</taxon>
        <taxon>Bacilli</taxon>
        <taxon>Lactobacillales</taxon>
        <taxon>Carnobacteriaceae</taxon>
        <taxon>Jeotgalibaca</taxon>
    </lineage>
</organism>
<keyword evidence="2" id="KW-0238">DNA-binding</keyword>
<evidence type="ECO:0000256" key="3">
    <source>
        <dbReference type="ARBA" id="ARBA00023163"/>
    </source>
</evidence>
<dbReference type="GO" id="GO:0003700">
    <property type="term" value="F:DNA-binding transcription factor activity"/>
    <property type="evidence" value="ECO:0007669"/>
    <property type="project" value="InterPro"/>
</dbReference>
<keyword evidence="3" id="KW-0804">Transcription</keyword>
<dbReference type="RefSeq" id="WP_062472269.1">
    <property type="nucleotide sequence ID" value="NZ_BBYN01000041.1"/>
</dbReference>
<dbReference type="PANTHER" id="PTHR38445:SF9">
    <property type="entry name" value="HTH-TYPE TRANSCRIPTIONAL REPRESSOR YTRA"/>
    <property type="match status" value="1"/>
</dbReference>
<dbReference type="STRING" id="708126.BW727_101195"/>
<dbReference type="AlphaFoldDB" id="A0A1S6IPS9"/>
<dbReference type="Pfam" id="PF00392">
    <property type="entry name" value="GntR"/>
    <property type="match status" value="1"/>
</dbReference>
<name>A0A1S6IPS9_9LACT</name>